<protein>
    <submittedName>
        <fullName evidence="2">PEPxxWA-CTERM sorting domain-containing protein</fullName>
    </submittedName>
</protein>
<evidence type="ECO:0000313" key="2">
    <source>
        <dbReference type="EMBL" id="QQV76731.1"/>
    </source>
</evidence>
<dbReference type="NCBIfam" id="NF035944">
    <property type="entry name" value="PEPxxWA-CTERM"/>
    <property type="match status" value="1"/>
</dbReference>
<dbReference type="AlphaFoldDB" id="A0A974NTR3"/>
<proteinExistence type="predicted"/>
<dbReference type="EMBL" id="CP061035">
    <property type="protein sequence ID" value="QQV76731.1"/>
    <property type="molecule type" value="Genomic_DNA"/>
</dbReference>
<keyword evidence="3" id="KW-1185">Reference proteome</keyword>
<dbReference type="NCBIfam" id="TIGR02595">
    <property type="entry name" value="PEP_CTERM"/>
    <property type="match status" value="1"/>
</dbReference>
<sequence length="192" mass="19017">MGGTYAFSSSPMGGNAIAAALADPLSVFAARSPGGRAPGALTQTKPSRAKGTERPVKLAEVFPSERVLSNVRTRQPDAFAPTGLPDAVFVGPAGDAVPGIDTITPVVPTGDGGVPIFTPGGIGPVVPGGGGGTGEPPPVTPPPVTPPVPPVPEPTTWLMMIAGFFAIGHALRSRRRGAVGTAAMQAAAASRA</sequence>
<reference evidence="3" key="1">
    <citation type="submission" date="2020-09" db="EMBL/GenBank/DDBJ databases">
        <title>Sphingomonas sp., a new species isolated from pork steak.</title>
        <authorList>
            <person name="Heidler von Heilborn D."/>
        </authorList>
    </citation>
    <scope>NUCLEOTIDE SEQUENCE [LARGE SCALE GENOMIC DNA]</scope>
</reference>
<name>A0A974NTR3_9SPHN</name>
<dbReference type="KEGG" id="sari:H5J25_15115"/>
<dbReference type="Proteomes" id="UP000595894">
    <property type="component" value="Chromosome"/>
</dbReference>
<gene>
    <name evidence="2" type="ORF">H5J25_15115</name>
</gene>
<evidence type="ECO:0000256" key="1">
    <source>
        <dbReference type="SAM" id="MobiDB-lite"/>
    </source>
</evidence>
<dbReference type="InterPro" id="IPR013424">
    <property type="entry name" value="Ice-binding_C"/>
</dbReference>
<accession>A0A974NTR3</accession>
<evidence type="ECO:0000313" key="3">
    <source>
        <dbReference type="Proteomes" id="UP000595894"/>
    </source>
</evidence>
<dbReference type="RefSeq" id="WP_202092425.1">
    <property type="nucleotide sequence ID" value="NZ_CP061035.1"/>
</dbReference>
<feature type="region of interest" description="Disordered" evidence="1">
    <location>
        <begin position="33"/>
        <end position="55"/>
    </location>
</feature>
<organism evidence="2 3">
    <name type="scientific">Sphingomonas aliaeris</name>
    <dbReference type="NCBI Taxonomy" id="2759526"/>
    <lineage>
        <taxon>Bacteria</taxon>
        <taxon>Pseudomonadati</taxon>
        <taxon>Pseudomonadota</taxon>
        <taxon>Alphaproteobacteria</taxon>
        <taxon>Sphingomonadales</taxon>
        <taxon>Sphingomonadaceae</taxon>
        <taxon>Sphingomonas</taxon>
    </lineage>
</organism>